<dbReference type="EMBL" id="JANPWB010000012">
    <property type="protein sequence ID" value="KAJ1121212.1"/>
    <property type="molecule type" value="Genomic_DNA"/>
</dbReference>
<evidence type="ECO:0000313" key="2">
    <source>
        <dbReference type="EMBL" id="KAJ1121212.1"/>
    </source>
</evidence>
<proteinExistence type="predicted"/>
<accession>A0AAV7NYY8</accession>
<gene>
    <name evidence="2" type="ORF">NDU88_009333</name>
</gene>
<name>A0AAV7NYY8_PLEWA</name>
<evidence type="ECO:0000313" key="3">
    <source>
        <dbReference type="Proteomes" id="UP001066276"/>
    </source>
</evidence>
<organism evidence="2 3">
    <name type="scientific">Pleurodeles waltl</name>
    <name type="common">Iberian ribbed newt</name>
    <dbReference type="NCBI Taxonomy" id="8319"/>
    <lineage>
        <taxon>Eukaryota</taxon>
        <taxon>Metazoa</taxon>
        <taxon>Chordata</taxon>
        <taxon>Craniata</taxon>
        <taxon>Vertebrata</taxon>
        <taxon>Euteleostomi</taxon>
        <taxon>Amphibia</taxon>
        <taxon>Batrachia</taxon>
        <taxon>Caudata</taxon>
        <taxon>Salamandroidea</taxon>
        <taxon>Salamandridae</taxon>
        <taxon>Pleurodelinae</taxon>
        <taxon>Pleurodeles</taxon>
    </lineage>
</organism>
<sequence length="259" mass="27856">MERRPRASPGHSPPLRTWVDGDPRSLSVSPLPKARVHVTAAPRQPGSPVPGLLVPGVPDHPRNPPAPEPPRPGLTGLSGGHSPRNSPGASEGRDTSGRGLGGPGRPPPAEFAQEPAPQHWAQGGSRLGRDPVPGMVPPTDGTQAPQSSRPWSPGVRGHRGTLRVPVGKRSRIGCGSRFGQMTEGSRALSECDRHLDAHSHAFRHRIFKQDREMKKHVSYLDVVCEVWTEKKGLPWARMGDAILAQGQKRHHLVVGNNSI</sequence>
<reference evidence="2" key="1">
    <citation type="journal article" date="2022" name="bioRxiv">
        <title>Sequencing and chromosome-scale assembly of the giantPleurodeles waltlgenome.</title>
        <authorList>
            <person name="Brown T."/>
            <person name="Elewa A."/>
            <person name="Iarovenko S."/>
            <person name="Subramanian E."/>
            <person name="Araus A.J."/>
            <person name="Petzold A."/>
            <person name="Susuki M."/>
            <person name="Suzuki K.-i.T."/>
            <person name="Hayashi T."/>
            <person name="Toyoda A."/>
            <person name="Oliveira C."/>
            <person name="Osipova E."/>
            <person name="Leigh N.D."/>
            <person name="Simon A."/>
            <person name="Yun M.H."/>
        </authorList>
    </citation>
    <scope>NUCLEOTIDE SEQUENCE</scope>
    <source>
        <strain evidence="2">20211129_DDA</strain>
        <tissue evidence="2">Liver</tissue>
    </source>
</reference>
<evidence type="ECO:0000256" key="1">
    <source>
        <dbReference type="SAM" id="MobiDB-lite"/>
    </source>
</evidence>
<feature type="compositionally biased region" description="Polar residues" evidence="1">
    <location>
        <begin position="140"/>
        <end position="150"/>
    </location>
</feature>
<dbReference type="Proteomes" id="UP001066276">
    <property type="component" value="Chromosome 8"/>
</dbReference>
<comment type="caution">
    <text evidence="2">The sequence shown here is derived from an EMBL/GenBank/DDBJ whole genome shotgun (WGS) entry which is preliminary data.</text>
</comment>
<feature type="region of interest" description="Disordered" evidence="1">
    <location>
        <begin position="1"/>
        <end position="161"/>
    </location>
</feature>
<dbReference type="AlphaFoldDB" id="A0AAV7NYY8"/>
<feature type="compositionally biased region" description="Pro residues" evidence="1">
    <location>
        <begin position="63"/>
        <end position="72"/>
    </location>
</feature>
<keyword evidence="3" id="KW-1185">Reference proteome</keyword>
<protein>
    <submittedName>
        <fullName evidence="2">Uncharacterized protein</fullName>
    </submittedName>
</protein>